<feature type="compositionally biased region" description="Low complexity" evidence="1">
    <location>
        <begin position="341"/>
        <end position="355"/>
    </location>
</feature>
<feature type="region of interest" description="Disordered" evidence="1">
    <location>
        <begin position="250"/>
        <end position="370"/>
    </location>
</feature>
<protein>
    <submittedName>
        <fullName evidence="2">Uncharacterized protein</fullName>
    </submittedName>
</protein>
<feature type="region of interest" description="Disordered" evidence="1">
    <location>
        <begin position="562"/>
        <end position="591"/>
    </location>
</feature>
<feature type="compositionally biased region" description="Basic and acidic residues" evidence="1">
    <location>
        <begin position="356"/>
        <end position="366"/>
    </location>
</feature>
<evidence type="ECO:0000256" key="1">
    <source>
        <dbReference type="SAM" id="MobiDB-lite"/>
    </source>
</evidence>
<dbReference type="AlphaFoldDB" id="A0AAD6Z6E0"/>
<accession>A0AAD6Z6E0</accession>
<feature type="region of interest" description="Disordered" evidence="1">
    <location>
        <begin position="1"/>
        <end position="23"/>
    </location>
</feature>
<evidence type="ECO:0000313" key="3">
    <source>
        <dbReference type="Proteomes" id="UP001218218"/>
    </source>
</evidence>
<evidence type="ECO:0000313" key="2">
    <source>
        <dbReference type="EMBL" id="KAJ7309976.1"/>
    </source>
</evidence>
<sequence>MKVDGAIVASQKSRKKQEKREGTVVVCARTPDKGKNKTRQESKRIIHRKNNPTGIGFLRIPSLPPLHALPQSSESLCPESLSLPLPLGVAREEEAREEYDHRWRGALEPHVGTGVGAGDAGGAGAGAGEITHTSSTISLFPPLPFPFPFPFPLKTVALPIGFGFEAEGDLGKCIYRRTPAARANANVFGDDATPGERRPWAWAECTEESGEEAGAGVQGGWPWDARRESGSTANASLNCDARGRGCQPVYRPGPAIGAEPEHADADANGGLGSGRGEGGKLHFSSVGDGDSGEEGEGEDGTHATSGESGTSSGGDIGGNALRLRWEAPLRERRGGGRGEQSGSPRAAHSSSSRWSRLPEKKKKEEGDGVPNGAYAVQSPLQGVLSASVGRGVFGGARVRETRDKVSDGREAKAEAEAASEYEWEWECEVTIGGGGGARVGMGMLARTTGVRLRQTEALFVKAVEAEVAARATRAEPQTWATTRTKGKQGRTAAAAGRGVEVEATGCGEGGTGDTARLAIASGLMLLHRITACPLSSAATSWLSAVGEGVGVVGNPLDTGLAEPDCFPRTRSSRSAEGAGTDAGTGSQSPSTVVVRPSWRYMDVVRRVEWKVAGADSAKARKNDPQLTNRSSFQLGLEDDLNAFVSFIVFRKTFEQSKAVDNM</sequence>
<proteinExistence type="predicted"/>
<organism evidence="2 3">
    <name type="scientific">Mycena albidolilacea</name>
    <dbReference type="NCBI Taxonomy" id="1033008"/>
    <lineage>
        <taxon>Eukaryota</taxon>
        <taxon>Fungi</taxon>
        <taxon>Dikarya</taxon>
        <taxon>Basidiomycota</taxon>
        <taxon>Agaricomycotina</taxon>
        <taxon>Agaricomycetes</taxon>
        <taxon>Agaricomycetidae</taxon>
        <taxon>Agaricales</taxon>
        <taxon>Marasmiineae</taxon>
        <taxon>Mycenaceae</taxon>
        <taxon>Mycena</taxon>
    </lineage>
</organism>
<feature type="compositionally biased region" description="Basic and acidic residues" evidence="1">
    <location>
        <begin position="323"/>
        <end position="336"/>
    </location>
</feature>
<keyword evidence="3" id="KW-1185">Reference proteome</keyword>
<gene>
    <name evidence="2" type="ORF">DFH08DRAFT_1049433</name>
</gene>
<feature type="region of interest" description="Disordered" evidence="1">
    <location>
        <begin position="207"/>
        <end position="229"/>
    </location>
</feature>
<dbReference type="Proteomes" id="UP001218218">
    <property type="component" value="Unassembled WGS sequence"/>
</dbReference>
<reference evidence="2" key="1">
    <citation type="submission" date="2023-03" db="EMBL/GenBank/DDBJ databases">
        <title>Massive genome expansion in bonnet fungi (Mycena s.s.) driven by repeated elements and novel gene families across ecological guilds.</title>
        <authorList>
            <consortium name="Lawrence Berkeley National Laboratory"/>
            <person name="Harder C.B."/>
            <person name="Miyauchi S."/>
            <person name="Viragh M."/>
            <person name="Kuo A."/>
            <person name="Thoen E."/>
            <person name="Andreopoulos B."/>
            <person name="Lu D."/>
            <person name="Skrede I."/>
            <person name="Drula E."/>
            <person name="Henrissat B."/>
            <person name="Morin E."/>
            <person name="Kohler A."/>
            <person name="Barry K."/>
            <person name="LaButti K."/>
            <person name="Morin E."/>
            <person name="Salamov A."/>
            <person name="Lipzen A."/>
            <person name="Mereny Z."/>
            <person name="Hegedus B."/>
            <person name="Baldrian P."/>
            <person name="Stursova M."/>
            <person name="Weitz H."/>
            <person name="Taylor A."/>
            <person name="Grigoriev I.V."/>
            <person name="Nagy L.G."/>
            <person name="Martin F."/>
            <person name="Kauserud H."/>
        </authorList>
    </citation>
    <scope>NUCLEOTIDE SEQUENCE</scope>
    <source>
        <strain evidence="2">CBHHK002</strain>
    </source>
</reference>
<name>A0AAD6Z6E0_9AGAR</name>
<feature type="region of interest" description="Disordered" evidence="1">
    <location>
        <begin position="474"/>
        <end position="496"/>
    </location>
</feature>
<comment type="caution">
    <text evidence="2">The sequence shown here is derived from an EMBL/GenBank/DDBJ whole genome shotgun (WGS) entry which is preliminary data.</text>
</comment>
<dbReference type="EMBL" id="JARIHO010000080">
    <property type="protein sequence ID" value="KAJ7309976.1"/>
    <property type="molecule type" value="Genomic_DNA"/>
</dbReference>